<keyword evidence="2" id="KW-1185">Reference proteome</keyword>
<sequence>VQDVFLRRDRMRRLSFLAKMTELAGGVVVAEIHRCGPLVDWQKAALEVLHRLEGGMPVREPMGRHTAEEVEQPLPFRQTTVFSHRWTQRRTIDQTVQGIRTRLAPSPGRRSLVERLRNTLREAHPSDVLEERFRLTAIFCQTETG</sequence>
<gene>
    <name evidence="1" type="ORF">RZO55_00375</name>
</gene>
<accession>A0ABU4GGB0</accession>
<organism evidence="1 2">
    <name type="scientific">Clostridium boliviensis</name>
    <dbReference type="NCBI Taxonomy" id="318465"/>
    <lineage>
        <taxon>Bacteria</taxon>
        <taxon>Bacillati</taxon>
        <taxon>Bacillota</taxon>
        <taxon>Clostridia</taxon>
        <taxon>Eubacteriales</taxon>
        <taxon>Clostridiaceae</taxon>
        <taxon>Clostridium</taxon>
    </lineage>
</organism>
<protein>
    <recommendedName>
        <fullName evidence="3">SAM-dependent methyltransferase</fullName>
    </recommendedName>
</protein>
<comment type="caution">
    <text evidence="1">The sequence shown here is derived from an EMBL/GenBank/DDBJ whole genome shotgun (WGS) entry which is preliminary data.</text>
</comment>
<reference evidence="1 2" key="1">
    <citation type="submission" date="2023-10" db="EMBL/GenBank/DDBJ databases">
        <title>A novel Glycoside Hydrolase 43-Like Enzyme from Clostrdium boliviensis is an Endo-xylanase, and a Candidate for Xylooligosaccharides Production from Different Xylan Substrates.</title>
        <authorList>
            <person name="Alvarez M.T."/>
            <person name="Rocabado-Villegas L.R."/>
            <person name="Salas-Veizaga D.M."/>
            <person name="Linares-Pasten J.A."/>
            <person name="Gudmundsdottir E.E."/>
            <person name="Hreggvidsson G.O."/>
            <person name="Adlercreutz P."/>
            <person name="Nordberg Karlsson E."/>
        </authorList>
    </citation>
    <scope>NUCLEOTIDE SEQUENCE [LARGE SCALE GENOMIC DNA]</scope>
    <source>
        <strain evidence="1 2">E-1</strain>
    </source>
</reference>
<feature type="non-terminal residue" evidence="1">
    <location>
        <position position="1"/>
    </location>
</feature>
<dbReference type="Proteomes" id="UP001276854">
    <property type="component" value="Unassembled WGS sequence"/>
</dbReference>
<name>A0ABU4GGB0_9CLOT</name>
<evidence type="ECO:0000313" key="2">
    <source>
        <dbReference type="Proteomes" id="UP001276854"/>
    </source>
</evidence>
<dbReference type="RefSeq" id="WP_318062321.1">
    <property type="nucleotide sequence ID" value="NZ_JAWONS010000007.1"/>
</dbReference>
<proteinExistence type="predicted"/>
<evidence type="ECO:0000313" key="1">
    <source>
        <dbReference type="EMBL" id="MDW2796042.1"/>
    </source>
</evidence>
<evidence type="ECO:0008006" key="3">
    <source>
        <dbReference type="Google" id="ProtNLM"/>
    </source>
</evidence>
<dbReference type="EMBL" id="JAWONS010000007">
    <property type="protein sequence ID" value="MDW2796042.1"/>
    <property type="molecule type" value="Genomic_DNA"/>
</dbReference>